<dbReference type="OrthoDB" id="2596766at2759"/>
<proteinExistence type="predicted"/>
<dbReference type="AlphaFoldDB" id="A0A484LZW6"/>
<protein>
    <submittedName>
        <fullName evidence="1">Uncharacterized protein</fullName>
    </submittedName>
</protein>
<evidence type="ECO:0000313" key="1">
    <source>
        <dbReference type="EMBL" id="VFQ81358.1"/>
    </source>
</evidence>
<gene>
    <name evidence="1" type="ORF">CCAM_LOCUS23134</name>
</gene>
<dbReference type="Proteomes" id="UP000595140">
    <property type="component" value="Unassembled WGS sequence"/>
</dbReference>
<reference evidence="1 2" key="1">
    <citation type="submission" date="2018-04" db="EMBL/GenBank/DDBJ databases">
        <authorList>
            <person name="Vogel A."/>
        </authorList>
    </citation>
    <scope>NUCLEOTIDE SEQUENCE [LARGE SCALE GENOMIC DNA]</scope>
</reference>
<keyword evidence="2" id="KW-1185">Reference proteome</keyword>
<accession>A0A484LZW6</accession>
<dbReference type="EMBL" id="OOIL02002239">
    <property type="protein sequence ID" value="VFQ81358.1"/>
    <property type="molecule type" value="Genomic_DNA"/>
</dbReference>
<name>A0A484LZW6_9ASTE</name>
<evidence type="ECO:0000313" key="2">
    <source>
        <dbReference type="Proteomes" id="UP000595140"/>
    </source>
</evidence>
<sequence>MKKKWASLRSFKWRSLYTSFPQSWEDFPADLKFKMTELNLKQLLTHLRIQEEGLAWRTGGANANIVEHSLGYSHSGKD</sequence>
<organism evidence="1 2">
    <name type="scientific">Cuscuta campestris</name>
    <dbReference type="NCBI Taxonomy" id="132261"/>
    <lineage>
        <taxon>Eukaryota</taxon>
        <taxon>Viridiplantae</taxon>
        <taxon>Streptophyta</taxon>
        <taxon>Embryophyta</taxon>
        <taxon>Tracheophyta</taxon>
        <taxon>Spermatophyta</taxon>
        <taxon>Magnoliopsida</taxon>
        <taxon>eudicotyledons</taxon>
        <taxon>Gunneridae</taxon>
        <taxon>Pentapetalae</taxon>
        <taxon>asterids</taxon>
        <taxon>lamiids</taxon>
        <taxon>Solanales</taxon>
        <taxon>Convolvulaceae</taxon>
        <taxon>Cuscuteae</taxon>
        <taxon>Cuscuta</taxon>
        <taxon>Cuscuta subgen. Grammica</taxon>
        <taxon>Cuscuta sect. Cleistogrammica</taxon>
    </lineage>
</organism>